<dbReference type="PANTHER" id="PTHR30438">
    <property type="entry name" value="36 KDA ANTIGEN-RELATED"/>
    <property type="match status" value="1"/>
</dbReference>
<dbReference type="EMBL" id="JBHULU010000017">
    <property type="protein sequence ID" value="MFD2514831.1"/>
    <property type="molecule type" value="Genomic_DNA"/>
</dbReference>
<dbReference type="Gene3D" id="2.40.30.170">
    <property type="match status" value="1"/>
</dbReference>
<sequence length="318" mass="35086">MKNTQLTFVLLLGLFASACGSDEPEFDATGTFEADEVIVSSELGGRIDSFIVEEGQQLPAGKVVGIIDAQNLALQKEQVEASIEALQEKTMDVQPQVRLLQNQLDVQRSQLATLERERRRTENLVAADAATQKQLDDINSQIDVLKEQMGVTRQQINVQRTTTSTQNRAILSENKPLQKRVAQLEEQLSDAKITNPVSGTVLSVYAEEGEITAPGKPLYKIADLSTLTLRAYITGTQLSEVRLGQRVKVYVDSGEGYKVLPGVVTWISDKAEFTPKTIQTKDERANLVYAMKVRVENDGFLKIGMYGEVVIPDGEQEA</sequence>
<proteinExistence type="predicted"/>
<keyword evidence="1" id="KW-0175">Coiled coil</keyword>
<keyword evidence="4" id="KW-1185">Reference proteome</keyword>
<evidence type="ECO:0000313" key="4">
    <source>
        <dbReference type="Proteomes" id="UP001597544"/>
    </source>
</evidence>
<dbReference type="PROSITE" id="PS51257">
    <property type="entry name" value="PROKAR_LIPOPROTEIN"/>
    <property type="match status" value="1"/>
</dbReference>
<dbReference type="Gene3D" id="2.40.50.100">
    <property type="match status" value="1"/>
</dbReference>
<feature type="coiled-coil region" evidence="1">
    <location>
        <begin position="69"/>
        <end position="194"/>
    </location>
</feature>
<protein>
    <submittedName>
        <fullName evidence="3">HlyD family secretion protein</fullName>
    </submittedName>
</protein>
<feature type="chain" id="PRO_5046952005" evidence="2">
    <location>
        <begin position="22"/>
        <end position="318"/>
    </location>
</feature>
<name>A0ABW5IMP8_9BACT</name>
<dbReference type="Proteomes" id="UP001597544">
    <property type="component" value="Unassembled WGS sequence"/>
</dbReference>
<evidence type="ECO:0000256" key="1">
    <source>
        <dbReference type="SAM" id="Coils"/>
    </source>
</evidence>
<accession>A0ABW5IMP8</accession>
<dbReference type="RefSeq" id="WP_377508276.1">
    <property type="nucleotide sequence ID" value="NZ_JBHULU010000017.1"/>
</dbReference>
<dbReference type="PANTHER" id="PTHR30438:SF2">
    <property type="entry name" value="MEMBRANE PROTEIN"/>
    <property type="match status" value="1"/>
</dbReference>
<dbReference type="SUPFAM" id="SSF111369">
    <property type="entry name" value="HlyD-like secretion proteins"/>
    <property type="match status" value="1"/>
</dbReference>
<keyword evidence="2" id="KW-0732">Signal</keyword>
<organism evidence="3 4">
    <name type="scientific">Pontibacter locisalis</name>
    <dbReference type="NCBI Taxonomy" id="1719035"/>
    <lineage>
        <taxon>Bacteria</taxon>
        <taxon>Pseudomonadati</taxon>
        <taxon>Bacteroidota</taxon>
        <taxon>Cytophagia</taxon>
        <taxon>Cytophagales</taxon>
        <taxon>Hymenobacteraceae</taxon>
        <taxon>Pontibacter</taxon>
    </lineage>
</organism>
<gene>
    <name evidence="3" type="ORF">ACFSRY_13225</name>
</gene>
<evidence type="ECO:0000313" key="3">
    <source>
        <dbReference type="EMBL" id="MFD2514831.1"/>
    </source>
</evidence>
<reference evidence="4" key="1">
    <citation type="journal article" date="2019" name="Int. J. Syst. Evol. Microbiol.">
        <title>The Global Catalogue of Microorganisms (GCM) 10K type strain sequencing project: providing services to taxonomists for standard genome sequencing and annotation.</title>
        <authorList>
            <consortium name="The Broad Institute Genomics Platform"/>
            <consortium name="The Broad Institute Genome Sequencing Center for Infectious Disease"/>
            <person name="Wu L."/>
            <person name="Ma J."/>
        </authorList>
    </citation>
    <scope>NUCLEOTIDE SEQUENCE [LARGE SCALE GENOMIC DNA]</scope>
    <source>
        <strain evidence="4">KCTC 42498</strain>
    </source>
</reference>
<feature type="signal peptide" evidence="2">
    <location>
        <begin position="1"/>
        <end position="21"/>
    </location>
</feature>
<evidence type="ECO:0000256" key="2">
    <source>
        <dbReference type="SAM" id="SignalP"/>
    </source>
</evidence>
<comment type="caution">
    <text evidence="3">The sequence shown here is derived from an EMBL/GenBank/DDBJ whole genome shotgun (WGS) entry which is preliminary data.</text>
</comment>